<sequence length="15" mass="1837">MISSFCVFQYWIVTI</sequence>
<evidence type="ECO:0000313" key="1">
    <source>
        <dbReference type="EMBL" id="JAD51777.1"/>
    </source>
</evidence>
<protein>
    <submittedName>
        <fullName evidence="1">Uncharacterized protein</fullName>
    </submittedName>
</protein>
<reference evidence="1" key="2">
    <citation type="journal article" date="2015" name="Data Brief">
        <title>Shoot transcriptome of the giant reed, Arundo donax.</title>
        <authorList>
            <person name="Barrero R.A."/>
            <person name="Guerrero F.D."/>
            <person name="Moolhuijzen P."/>
            <person name="Goolsby J.A."/>
            <person name="Tidwell J."/>
            <person name="Bellgard S.E."/>
            <person name="Bellgard M.I."/>
        </authorList>
    </citation>
    <scope>NUCLEOTIDE SEQUENCE</scope>
    <source>
        <tissue evidence="1">Shoot tissue taken approximately 20 cm above the soil surface</tissue>
    </source>
</reference>
<dbReference type="EMBL" id="GBRH01246118">
    <property type="protein sequence ID" value="JAD51777.1"/>
    <property type="molecule type" value="Transcribed_RNA"/>
</dbReference>
<reference evidence="1" key="1">
    <citation type="submission" date="2014-09" db="EMBL/GenBank/DDBJ databases">
        <authorList>
            <person name="Magalhaes I.L.F."/>
            <person name="Oliveira U."/>
            <person name="Santos F.R."/>
            <person name="Vidigal T.H.D.A."/>
            <person name="Brescovit A.D."/>
            <person name="Santos A.J."/>
        </authorList>
    </citation>
    <scope>NUCLEOTIDE SEQUENCE</scope>
    <source>
        <tissue evidence="1">Shoot tissue taken approximately 20 cm above the soil surface</tissue>
    </source>
</reference>
<proteinExistence type="predicted"/>
<name>A0A0A9AXG4_ARUDO</name>
<organism evidence="1">
    <name type="scientific">Arundo donax</name>
    <name type="common">Giant reed</name>
    <name type="synonym">Donax arundinaceus</name>
    <dbReference type="NCBI Taxonomy" id="35708"/>
    <lineage>
        <taxon>Eukaryota</taxon>
        <taxon>Viridiplantae</taxon>
        <taxon>Streptophyta</taxon>
        <taxon>Embryophyta</taxon>
        <taxon>Tracheophyta</taxon>
        <taxon>Spermatophyta</taxon>
        <taxon>Magnoliopsida</taxon>
        <taxon>Liliopsida</taxon>
        <taxon>Poales</taxon>
        <taxon>Poaceae</taxon>
        <taxon>PACMAD clade</taxon>
        <taxon>Arundinoideae</taxon>
        <taxon>Arundineae</taxon>
        <taxon>Arundo</taxon>
    </lineage>
</organism>
<accession>A0A0A9AXG4</accession>